<dbReference type="GO" id="GO:0022857">
    <property type="term" value="F:transmembrane transporter activity"/>
    <property type="evidence" value="ECO:0007669"/>
    <property type="project" value="InterPro"/>
</dbReference>
<sequence length="476" mass="49011">MTAMAAPPGEAAAINPAAPTRLDRSAVSWAAFQGFRDPYLGLIGNYVFMPYFATVLIHDPVAGQEATATIGKVTGLGVAIAAPLLGASIDRIGPRKPLLGLCVAVFVPLVAALWFAAPDGPLSVRTIMAMLAIAGLLFTMIDILFSSMLPTAAAPAARSRASGLALSLGNVVGFALIAAVLWAFALPGTVAAPGIVPAQPLLGLDHATFETSRIVGPIVAIVFALGAIPLFLFTRDAPRPPRDATPAPGQRNPFAGFAGLRGERDVLTYIVVRTVSQDAGMVLLIMGGVFASGIMGWGATQMLAYGLLATIGGVGAGALASYLDQRVGPRRALQIEIAGTLIALIGMIGTNPRQILYLWRWDNTAAPVPLPNMPFATLPDLAFLGIAMTGLVFQIAAWSSSRTLLVALAPAERVGSCFGLAAFAAATTGWLGPLLVGWATATWATQQAGMVPIAVLLVIGLAGLSLVRGGGRPVAR</sequence>
<dbReference type="InterPro" id="IPR036259">
    <property type="entry name" value="MFS_trans_sf"/>
</dbReference>
<evidence type="ECO:0000256" key="5">
    <source>
        <dbReference type="SAM" id="Phobius"/>
    </source>
</evidence>
<dbReference type="Gene3D" id="1.20.1250.20">
    <property type="entry name" value="MFS general substrate transporter like domains"/>
    <property type="match status" value="1"/>
</dbReference>
<feature type="transmembrane region" description="Helical" evidence="5">
    <location>
        <begin position="69"/>
        <end position="86"/>
    </location>
</feature>
<dbReference type="InterPro" id="IPR050495">
    <property type="entry name" value="ATG22/LtaA_families"/>
</dbReference>
<evidence type="ECO:0000256" key="1">
    <source>
        <dbReference type="ARBA" id="ARBA00004127"/>
    </source>
</evidence>
<protein>
    <recommendedName>
        <fullName evidence="8">MFS transporter</fullName>
    </recommendedName>
</protein>
<evidence type="ECO:0000313" key="6">
    <source>
        <dbReference type="EMBL" id="KTT76820.1"/>
    </source>
</evidence>
<dbReference type="PANTHER" id="PTHR23519:SF1">
    <property type="entry name" value="AUTOPHAGY-RELATED PROTEIN 22"/>
    <property type="match status" value="1"/>
</dbReference>
<dbReference type="GO" id="GO:0012505">
    <property type="term" value="C:endomembrane system"/>
    <property type="evidence" value="ECO:0007669"/>
    <property type="project" value="UniProtKB-SubCell"/>
</dbReference>
<gene>
    <name evidence="6" type="ORF">NS334_00205</name>
</gene>
<keyword evidence="3 5" id="KW-1133">Transmembrane helix</keyword>
<feature type="transmembrane region" description="Helical" evidence="5">
    <location>
        <begin position="447"/>
        <end position="467"/>
    </location>
</feature>
<feature type="transmembrane region" description="Helical" evidence="5">
    <location>
        <begin position="161"/>
        <end position="184"/>
    </location>
</feature>
<dbReference type="AlphaFoldDB" id="A0A147IAD9"/>
<comment type="caution">
    <text evidence="6">The sequence shown here is derived from an EMBL/GenBank/DDBJ whole genome shotgun (WGS) entry which is preliminary data.</text>
</comment>
<dbReference type="EMBL" id="LDTB01000001">
    <property type="protein sequence ID" value="KTT76820.1"/>
    <property type="molecule type" value="Genomic_DNA"/>
</dbReference>
<keyword evidence="7" id="KW-1185">Reference proteome</keyword>
<dbReference type="SUPFAM" id="SSF103473">
    <property type="entry name" value="MFS general substrate transporter"/>
    <property type="match status" value="1"/>
</dbReference>
<comment type="subcellular location">
    <subcellularLocation>
        <location evidence="1">Endomembrane system</location>
        <topology evidence="1">Multi-pass membrane protein</topology>
    </subcellularLocation>
</comment>
<evidence type="ECO:0000256" key="4">
    <source>
        <dbReference type="ARBA" id="ARBA00023136"/>
    </source>
</evidence>
<dbReference type="PATRIC" id="fig|869719.3.peg.43"/>
<feature type="transmembrane region" description="Helical" evidence="5">
    <location>
        <begin position="335"/>
        <end position="355"/>
    </location>
</feature>
<organism evidence="6 7">
    <name type="scientific">Sphingomonas endophytica</name>
    <dbReference type="NCBI Taxonomy" id="869719"/>
    <lineage>
        <taxon>Bacteria</taxon>
        <taxon>Pseudomonadati</taxon>
        <taxon>Pseudomonadota</taxon>
        <taxon>Alphaproteobacteria</taxon>
        <taxon>Sphingomonadales</taxon>
        <taxon>Sphingomonadaceae</taxon>
        <taxon>Sphingomonas</taxon>
    </lineage>
</organism>
<feature type="transmembrane region" description="Helical" evidence="5">
    <location>
        <begin position="279"/>
        <end position="297"/>
    </location>
</feature>
<evidence type="ECO:0000313" key="7">
    <source>
        <dbReference type="Proteomes" id="UP000074310"/>
    </source>
</evidence>
<feature type="transmembrane region" description="Helical" evidence="5">
    <location>
        <begin position="303"/>
        <end position="323"/>
    </location>
</feature>
<name>A0A147IAD9_9SPHN</name>
<dbReference type="Proteomes" id="UP000074310">
    <property type="component" value="Unassembled WGS sequence"/>
</dbReference>
<reference evidence="6 7" key="1">
    <citation type="journal article" date="2016" name="Front. Microbiol.">
        <title>Genomic Resource of Rice Seed Associated Bacteria.</title>
        <authorList>
            <person name="Midha S."/>
            <person name="Bansal K."/>
            <person name="Sharma S."/>
            <person name="Kumar N."/>
            <person name="Patil P.P."/>
            <person name="Chaudhry V."/>
            <person name="Patil P.B."/>
        </authorList>
    </citation>
    <scope>NUCLEOTIDE SEQUENCE [LARGE SCALE GENOMIC DNA]</scope>
    <source>
        <strain evidence="6 7">NS334</strain>
    </source>
</reference>
<keyword evidence="4 5" id="KW-0472">Membrane</keyword>
<proteinExistence type="predicted"/>
<dbReference type="Pfam" id="PF07690">
    <property type="entry name" value="MFS_1"/>
    <property type="match status" value="1"/>
</dbReference>
<feature type="transmembrane region" description="Helical" evidence="5">
    <location>
        <begin position="39"/>
        <end position="57"/>
    </location>
</feature>
<evidence type="ECO:0008006" key="8">
    <source>
        <dbReference type="Google" id="ProtNLM"/>
    </source>
</evidence>
<accession>A0A147IAD9</accession>
<evidence type="ECO:0000256" key="2">
    <source>
        <dbReference type="ARBA" id="ARBA00022692"/>
    </source>
</evidence>
<feature type="transmembrane region" description="Helical" evidence="5">
    <location>
        <begin position="375"/>
        <end position="397"/>
    </location>
</feature>
<evidence type="ECO:0000256" key="3">
    <source>
        <dbReference type="ARBA" id="ARBA00022989"/>
    </source>
</evidence>
<keyword evidence="2 5" id="KW-0812">Transmembrane</keyword>
<dbReference type="PANTHER" id="PTHR23519">
    <property type="entry name" value="AUTOPHAGY-RELATED PROTEIN 22"/>
    <property type="match status" value="1"/>
</dbReference>
<dbReference type="InterPro" id="IPR011701">
    <property type="entry name" value="MFS"/>
</dbReference>
<feature type="transmembrane region" description="Helical" evidence="5">
    <location>
        <begin position="418"/>
        <end position="441"/>
    </location>
</feature>
<feature type="transmembrane region" description="Helical" evidence="5">
    <location>
        <begin position="214"/>
        <end position="233"/>
    </location>
</feature>
<feature type="transmembrane region" description="Helical" evidence="5">
    <location>
        <begin position="98"/>
        <end position="117"/>
    </location>
</feature>
<feature type="transmembrane region" description="Helical" evidence="5">
    <location>
        <begin position="129"/>
        <end position="149"/>
    </location>
</feature>